<protein>
    <submittedName>
        <fullName evidence="10">NCF2 factor</fullName>
    </submittedName>
</protein>
<dbReference type="EMBL" id="VWZK01010991">
    <property type="protein sequence ID" value="NXG74173.1"/>
    <property type="molecule type" value="Genomic_DNA"/>
</dbReference>
<evidence type="ECO:0000256" key="2">
    <source>
        <dbReference type="ARBA" id="ARBA00008051"/>
    </source>
</evidence>
<dbReference type="Gene3D" id="1.25.40.10">
    <property type="entry name" value="Tetratricopeptide repeat domain"/>
    <property type="match status" value="1"/>
</dbReference>
<dbReference type="CDD" id="cd11871">
    <property type="entry name" value="SH3_p67phox_N"/>
    <property type="match status" value="1"/>
</dbReference>
<feature type="domain" description="SH3" evidence="9">
    <location>
        <begin position="248"/>
        <end position="307"/>
    </location>
</feature>
<dbReference type="InterPro" id="IPR034889">
    <property type="entry name" value="NCF2_SH3"/>
</dbReference>
<dbReference type="CDD" id="cd12046">
    <property type="entry name" value="SH3_p67phox_C"/>
    <property type="match status" value="1"/>
</dbReference>
<feature type="domain" description="SH3" evidence="9">
    <location>
        <begin position="457"/>
        <end position="512"/>
    </location>
</feature>
<dbReference type="GO" id="GO:0042554">
    <property type="term" value="P:superoxide anion generation"/>
    <property type="evidence" value="ECO:0007669"/>
    <property type="project" value="TreeGrafter"/>
</dbReference>
<dbReference type="SUPFAM" id="SSF54277">
    <property type="entry name" value="CAD &amp; PB1 domains"/>
    <property type="match status" value="1"/>
</dbReference>
<sequence length="512" mass="57679">MSLVETIRLWQEGVCAADGKEWKAALDAFMAVQNPPAKICFNIGCIHLVLGKLAEAEEAFTRSIGCDKHLAVAYFQRGTVFYRRQNHEKAIEDFKEALAQLRGNQLIDYKILGLRYRLFACEILYNIALVYATVEDWNKAEEHLTLAMSVKSEPQHNKVDRAMEAILHCDFSVLQKQKLYELVVIPAGKLFRPNEKQVAQLEKKDYLGKATVVASVVDKDDFSGFAPLQPQASGPPPRPKTPEILRALQGQPHRVLYEFIPETAEELQVLPGNIVFVLKKEKDSWATVMFNGKKGIVPCNFLEPVELQNKLYIQHYLLLITLAQDEMPLEAELPESLTSTVPEKPRRPAPAAVTSPHVLKVHYKYTVALQVKPGLSYMELLDLVCKKLELQPEHTQLRYKPVESQALVTLSTKNLEAAWSQSKDNCLTAWCDITEGEGFLLDSKPEESPQEATLKETEPTQVVAQYDYEATQPEDLEFQAGDVILVLSKVNEDWLEGQCNGKIGIFPSAFVQ</sequence>
<dbReference type="SMART" id="SM00326">
    <property type="entry name" value="SH3"/>
    <property type="match status" value="2"/>
</dbReference>
<dbReference type="PROSITE" id="PS50005">
    <property type="entry name" value="TPR"/>
    <property type="match status" value="1"/>
</dbReference>
<dbReference type="PRINTS" id="PR00499">
    <property type="entry name" value="P67PHOX"/>
</dbReference>
<dbReference type="Pfam" id="PF13181">
    <property type="entry name" value="TPR_8"/>
    <property type="match status" value="2"/>
</dbReference>
<accession>A0A7K9EBS6</accession>
<evidence type="ECO:0000256" key="1">
    <source>
        <dbReference type="ARBA" id="ARBA00004496"/>
    </source>
</evidence>
<dbReference type="Pfam" id="PF00018">
    <property type="entry name" value="SH3_1"/>
    <property type="match status" value="2"/>
</dbReference>
<dbReference type="InterPro" id="IPR011990">
    <property type="entry name" value="TPR-like_helical_dom_sf"/>
</dbReference>
<dbReference type="SMART" id="SM00028">
    <property type="entry name" value="TPR"/>
    <property type="match status" value="3"/>
</dbReference>
<dbReference type="Gene3D" id="3.10.20.90">
    <property type="entry name" value="Phosphatidylinositol 3-kinase Catalytic Subunit, Chain A, domain 1"/>
    <property type="match status" value="1"/>
</dbReference>
<dbReference type="SMART" id="SM00666">
    <property type="entry name" value="PB1"/>
    <property type="match status" value="1"/>
</dbReference>
<dbReference type="Pfam" id="PF00564">
    <property type="entry name" value="PB1"/>
    <property type="match status" value="1"/>
</dbReference>
<dbReference type="SUPFAM" id="SSF50044">
    <property type="entry name" value="SH3-domain"/>
    <property type="match status" value="2"/>
</dbReference>
<dbReference type="InterPro" id="IPR036028">
    <property type="entry name" value="SH3-like_dom_sf"/>
</dbReference>
<dbReference type="FunFam" id="3.10.20.90:FF:000141">
    <property type="entry name" value="Neutrophil cytosol factor 2"/>
    <property type="match status" value="1"/>
</dbReference>
<keyword evidence="5" id="KW-0677">Repeat</keyword>
<gene>
    <name evidence="10" type="primary">Ncf2</name>
    <name evidence="10" type="ORF">BARMAR_R10302</name>
</gene>
<evidence type="ECO:0000256" key="7">
    <source>
        <dbReference type="PROSITE-ProRule" id="PRU00192"/>
    </source>
</evidence>
<dbReference type="InterPro" id="IPR000270">
    <property type="entry name" value="PB1_dom"/>
</dbReference>
<dbReference type="PANTHER" id="PTHR15175">
    <property type="entry name" value="NEUTROPHIL CYTOSOLIC FACTOR 2, NEUTROPHIL NADPH OXIDASE FACTOR 2"/>
    <property type="match status" value="1"/>
</dbReference>
<dbReference type="Gene3D" id="2.30.30.40">
    <property type="entry name" value="SH3 Domains"/>
    <property type="match status" value="2"/>
</dbReference>
<comment type="similarity">
    <text evidence="2">Belongs to the NCF2/NOXA1 family.</text>
</comment>
<keyword evidence="3 7" id="KW-0728">SH3 domain</keyword>
<dbReference type="InterPro" id="IPR001452">
    <property type="entry name" value="SH3_domain"/>
</dbReference>
<comment type="caution">
    <text evidence="10">The sequence shown here is derived from an EMBL/GenBank/DDBJ whole genome shotgun (WGS) entry which is preliminary data.</text>
</comment>
<keyword evidence="4" id="KW-0963">Cytoplasm</keyword>
<feature type="repeat" description="TPR" evidence="8">
    <location>
        <begin position="71"/>
        <end position="104"/>
    </location>
</feature>
<dbReference type="InterPro" id="IPR051864">
    <property type="entry name" value="NCF2_NOXA1"/>
</dbReference>
<dbReference type="InterPro" id="IPR035546">
    <property type="entry name" value="p67phox_SH3_1"/>
</dbReference>
<name>A0A7K9EBS6_BARMA</name>
<evidence type="ECO:0000256" key="6">
    <source>
        <dbReference type="ARBA" id="ARBA00022803"/>
    </source>
</evidence>
<keyword evidence="6 8" id="KW-0802">TPR repeat</keyword>
<dbReference type="FunFam" id="2.30.30.40:FF:000353">
    <property type="entry name" value="Neutrophil cytosol factor 2"/>
    <property type="match status" value="1"/>
</dbReference>
<comment type="subcellular location">
    <subcellularLocation>
        <location evidence="1">Cytoplasm</location>
    </subcellularLocation>
</comment>
<dbReference type="GO" id="GO:0045730">
    <property type="term" value="P:respiratory burst"/>
    <property type="evidence" value="ECO:0007669"/>
    <property type="project" value="InterPro"/>
</dbReference>
<dbReference type="PANTHER" id="PTHR15175:SF3">
    <property type="entry name" value="NEUTROPHIL CYTOSOL FACTOR 2"/>
    <property type="match status" value="1"/>
</dbReference>
<dbReference type="GO" id="GO:0006909">
    <property type="term" value="P:phagocytosis"/>
    <property type="evidence" value="ECO:0007669"/>
    <property type="project" value="InterPro"/>
</dbReference>
<dbReference type="PROSITE" id="PS50002">
    <property type="entry name" value="SH3"/>
    <property type="match status" value="2"/>
</dbReference>
<keyword evidence="11" id="KW-1185">Reference proteome</keyword>
<dbReference type="PRINTS" id="PR00452">
    <property type="entry name" value="SH3DOMAIN"/>
</dbReference>
<feature type="non-terminal residue" evidence="10">
    <location>
        <position position="512"/>
    </location>
</feature>
<evidence type="ECO:0000256" key="3">
    <source>
        <dbReference type="ARBA" id="ARBA00022443"/>
    </source>
</evidence>
<dbReference type="GO" id="GO:0016176">
    <property type="term" value="F:superoxide-generating NADPH oxidase activator activity"/>
    <property type="evidence" value="ECO:0007669"/>
    <property type="project" value="InterPro"/>
</dbReference>
<dbReference type="Proteomes" id="UP000578343">
    <property type="component" value="Unassembled WGS sequence"/>
</dbReference>
<feature type="non-terminal residue" evidence="10">
    <location>
        <position position="1"/>
    </location>
</feature>
<organism evidence="10 11">
    <name type="scientific">Baryphthengus martii</name>
    <name type="common">Rufous motmot</name>
    <dbReference type="NCBI Taxonomy" id="176943"/>
    <lineage>
        <taxon>Eukaryota</taxon>
        <taxon>Metazoa</taxon>
        <taxon>Chordata</taxon>
        <taxon>Craniata</taxon>
        <taxon>Vertebrata</taxon>
        <taxon>Euteleostomi</taxon>
        <taxon>Archelosauria</taxon>
        <taxon>Archosauria</taxon>
        <taxon>Dinosauria</taxon>
        <taxon>Saurischia</taxon>
        <taxon>Theropoda</taxon>
        <taxon>Coelurosauria</taxon>
        <taxon>Aves</taxon>
        <taxon>Neognathae</taxon>
        <taxon>Neoaves</taxon>
        <taxon>Telluraves</taxon>
        <taxon>Coraciimorphae</taxon>
        <taxon>Coraciiformes</taxon>
        <taxon>Momotidae</taxon>
        <taxon>Baryphthengus</taxon>
    </lineage>
</organism>
<dbReference type="GO" id="GO:0043020">
    <property type="term" value="C:NADPH oxidase complex"/>
    <property type="evidence" value="ECO:0007669"/>
    <property type="project" value="InterPro"/>
</dbReference>
<dbReference type="OrthoDB" id="9450131at2759"/>
<evidence type="ECO:0000256" key="4">
    <source>
        <dbReference type="ARBA" id="ARBA00022490"/>
    </source>
</evidence>
<evidence type="ECO:0000256" key="5">
    <source>
        <dbReference type="ARBA" id="ARBA00022737"/>
    </source>
</evidence>
<evidence type="ECO:0000259" key="9">
    <source>
        <dbReference type="PROSITE" id="PS50002"/>
    </source>
</evidence>
<reference evidence="10 11" key="1">
    <citation type="submission" date="2019-09" db="EMBL/GenBank/DDBJ databases">
        <title>Bird 10,000 Genomes (B10K) Project - Family phase.</title>
        <authorList>
            <person name="Zhang G."/>
        </authorList>
    </citation>
    <scope>NUCLEOTIDE SEQUENCE [LARGE SCALE GENOMIC DNA]</scope>
    <source>
        <strain evidence="10">B10K-DU-001-21</strain>
        <tissue evidence="10">Muscle</tissue>
    </source>
</reference>
<evidence type="ECO:0000313" key="11">
    <source>
        <dbReference type="Proteomes" id="UP000578343"/>
    </source>
</evidence>
<dbReference type="SUPFAM" id="SSF48452">
    <property type="entry name" value="TPR-like"/>
    <property type="match status" value="1"/>
</dbReference>
<dbReference type="FunFam" id="1.25.40.10:FF:000017">
    <property type="entry name" value="NADPH oxidase regulator NoxR"/>
    <property type="match status" value="1"/>
</dbReference>
<proteinExistence type="inferred from homology"/>
<dbReference type="GO" id="GO:0005737">
    <property type="term" value="C:cytoplasm"/>
    <property type="evidence" value="ECO:0007669"/>
    <property type="project" value="UniProtKB-SubCell"/>
</dbReference>
<dbReference type="AlphaFoldDB" id="A0A7K9EBS6"/>
<dbReference type="InterPro" id="IPR019734">
    <property type="entry name" value="TPR_rpt"/>
</dbReference>
<evidence type="ECO:0000313" key="10">
    <source>
        <dbReference type="EMBL" id="NXG74173.1"/>
    </source>
</evidence>
<dbReference type="FunFam" id="2.30.30.40:FF:000096">
    <property type="entry name" value="Neutrophil cytosol factor 2"/>
    <property type="match status" value="1"/>
</dbReference>
<evidence type="ECO:0000256" key="8">
    <source>
        <dbReference type="PROSITE-ProRule" id="PRU00339"/>
    </source>
</evidence>